<evidence type="ECO:0000256" key="2">
    <source>
        <dbReference type="ARBA" id="ARBA00006706"/>
    </source>
</evidence>
<evidence type="ECO:0000313" key="10">
    <source>
        <dbReference type="Proteomes" id="UP000298030"/>
    </source>
</evidence>
<dbReference type="GO" id="GO:0046872">
    <property type="term" value="F:metal ion binding"/>
    <property type="evidence" value="ECO:0007669"/>
    <property type="project" value="UniProtKB-KW"/>
</dbReference>
<evidence type="ECO:0000256" key="3">
    <source>
        <dbReference type="ARBA" id="ARBA00022679"/>
    </source>
</evidence>
<comment type="caution">
    <text evidence="9">The sequence shown here is derived from an EMBL/GenBank/DDBJ whole genome shotgun (WGS) entry which is preliminary data.</text>
</comment>
<feature type="region of interest" description="Disordered" evidence="8">
    <location>
        <begin position="26"/>
        <end position="52"/>
    </location>
</feature>
<reference evidence="9 10" key="1">
    <citation type="journal article" date="2019" name="Nat. Ecol. Evol.">
        <title>Megaphylogeny resolves global patterns of mushroom evolution.</title>
        <authorList>
            <person name="Varga T."/>
            <person name="Krizsan K."/>
            <person name="Foldi C."/>
            <person name="Dima B."/>
            <person name="Sanchez-Garcia M."/>
            <person name="Sanchez-Ramirez S."/>
            <person name="Szollosi G.J."/>
            <person name="Szarkandi J.G."/>
            <person name="Papp V."/>
            <person name="Albert L."/>
            <person name="Andreopoulos W."/>
            <person name="Angelini C."/>
            <person name="Antonin V."/>
            <person name="Barry K.W."/>
            <person name="Bougher N.L."/>
            <person name="Buchanan P."/>
            <person name="Buyck B."/>
            <person name="Bense V."/>
            <person name="Catcheside P."/>
            <person name="Chovatia M."/>
            <person name="Cooper J."/>
            <person name="Damon W."/>
            <person name="Desjardin D."/>
            <person name="Finy P."/>
            <person name="Geml J."/>
            <person name="Haridas S."/>
            <person name="Hughes K."/>
            <person name="Justo A."/>
            <person name="Karasinski D."/>
            <person name="Kautmanova I."/>
            <person name="Kiss B."/>
            <person name="Kocsube S."/>
            <person name="Kotiranta H."/>
            <person name="LaButti K.M."/>
            <person name="Lechner B.E."/>
            <person name="Liimatainen K."/>
            <person name="Lipzen A."/>
            <person name="Lukacs Z."/>
            <person name="Mihaltcheva S."/>
            <person name="Morgado L.N."/>
            <person name="Niskanen T."/>
            <person name="Noordeloos M.E."/>
            <person name="Ohm R.A."/>
            <person name="Ortiz-Santana B."/>
            <person name="Ovrebo C."/>
            <person name="Racz N."/>
            <person name="Riley R."/>
            <person name="Savchenko A."/>
            <person name="Shiryaev A."/>
            <person name="Soop K."/>
            <person name="Spirin V."/>
            <person name="Szebenyi C."/>
            <person name="Tomsovsky M."/>
            <person name="Tulloss R.E."/>
            <person name="Uehling J."/>
            <person name="Grigoriev I.V."/>
            <person name="Vagvolgyi C."/>
            <person name="Papp T."/>
            <person name="Martin F.M."/>
            <person name="Miettinen O."/>
            <person name="Hibbett D.S."/>
            <person name="Nagy L.G."/>
        </authorList>
    </citation>
    <scope>NUCLEOTIDE SEQUENCE [LARGE SCALE GENOMIC DNA]</scope>
    <source>
        <strain evidence="9 10">FP101781</strain>
    </source>
</reference>
<name>A0A4Y7TX07_COPMI</name>
<evidence type="ECO:0000256" key="1">
    <source>
        <dbReference type="ARBA" id="ARBA00001946"/>
    </source>
</evidence>
<accession>A0A4Y7TX07</accession>
<dbReference type="Pfam" id="PF00348">
    <property type="entry name" value="polyprenyl_synt"/>
    <property type="match status" value="1"/>
</dbReference>
<dbReference type="GO" id="GO:0004659">
    <property type="term" value="F:prenyltransferase activity"/>
    <property type="evidence" value="ECO:0007669"/>
    <property type="project" value="InterPro"/>
</dbReference>
<dbReference type="OrthoDB" id="9927103at2759"/>
<dbReference type="STRING" id="71717.A0A4Y7TX07"/>
<evidence type="ECO:0000256" key="7">
    <source>
        <dbReference type="RuleBase" id="RU004466"/>
    </source>
</evidence>
<keyword evidence="4" id="KW-0479">Metal-binding</keyword>
<keyword evidence="3 7" id="KW-0808">Transferase</keyword>
<dbReference type="PANTHER" id="PTHR12001:SF69">
    <property type="entry name" value="ALL TRANS-POLYPRENYL-DIPHOSPHATE SYNTHASE PDSS1"/>
    <property type="match status" value="1"/>
</dbReference>
<comment type="similarity">
    <text evidence="2 7">Belongs to the FPP/GGPP synthase family.</text>
</comment>
<dbReference type="EMBL" id="QPFP01000002">
    <property type="protein sequence ID" value="TEB38700.1"/>
    <property type="molecule type" value="Genomic_DNA"/>
</dbReference>
<dbReference type="GO" id="GO:1990234">
    <property type="term" value="C:transferase complex"/>
    <property type="evidence" value="ECO:0007669"/>
    <property type="project" value="TreeGrafter"/>
</dbReference>
<dbReference type="InterPro" id="IPR000092">
    <property type="entry name" value="Polyprenyl_synt"/>
</dbReference>
<keyword evidence="10" id="KW-1185">Reference proteome</keyword>
<dbReference type="InterPro" id="IPR008949">
    <property type="entry name" value="Isoprenoid_synthase_dom_sf"/>
</dbReference>
<gene>
    <name evidence="9" type="ORF">FA13DRAFT_1760922</name>
</gene>
<evidence type="ECO:0000256" key="4">
    <source>
        <dbReference type="ARBA" id="ARBA00022723"/>
    </source>
</evidence>
<dbReference type="AlphaFoldDB" id="A0A4Y7TX07"/>
<evidence type="ECO:0000256" key="5">
    <source>
        <dbReference type="ARBA" id="ARBA00022842"/>
    </source>
</evidence>
<dbReference type="PANTHER" id="PTHR12001">
    <property type="entry name" value="GERANYLGERANYL PYROPHOSPHATE SYNTHASE"/>
    <property type="match status" value="1"/>
</dbReference>
<dbReference type="CDD" id="cd00385">
    <property type="entry name" value="Isoprenoid_Biosyn_C1"/>
    <property type="match status" value="1"/>
</dbReference>
<keyword evidence="6" id="KW-0414">Isoprene biosynthesis</keyword>
<keyword evidence="5" id="KW-0460">Magnesium</keyword>
<organism evidence="9 10">
    <name type="scientific">Coprinellus micaceus</name>
    <name type="common">Glistening ink-cap mushroom</name>
    <name type="synonym">Coprinus micaceus</name>
    <dbReference type="NCBI Taxonomy" id="71717"/>
    <lineage>
        <taxon>Eukaryota</taxon>
        <taxon>Fungi</taxon>
        <taxon>Dikarya</taxon>
        <taxon>Basidiomycota</taxon>
        <taxon>Agaricomycotina</taxon>
        <taxon>Agaricomycetes</taxon>
        <taxon>Agaricomycetidae</taxon>
        <taxon>Agaricales</taxon>
        <taxon>Agaricineae</taxon>
        <taxon>Psathyrellaceae</taxon>
        <taxon>Coprinellus</taxon>
    </lineage>
</organism>
<proteinExistence type="inferred from homology"/>
<protein>
    <submittedName>
        <fullName evidence="9">Terpenoid synthase</fullName>
    </submittedName>
</protein>
<dbReference type="GO" id="GO:0006744">
    <property type="term" value="P:ubiquinone biosynthetic process"/>
    <property type="evidence" value="ECO:0007669"/>
    <property type="project" value="TreeGrafter"/>
</dbReference>
<dbReference type="Proteomes" id="UP000298030">
    <property type="component" value="Unassembled WGS sequence"/>
</dbReference>
<evidence type="ECO:0000256" key="6">
    <source>
        <dbReference type="ARBA" id="ARBA00023229"/>
    </source>
</evidence>
<dbReference type="GO" id="GO:0008299">
    <property type="term" value="P:isoprenoid biosynthetic process"/>
    <property type="evidence" value="ECO:0007669"/>
    <property type="project" value="UniProtKB-KW"/>
</dbReference>
<sequence length="434" mass="48052">MQGISRPLHCSAQSVVSVLSQKAPAPVTESADWKKNPLHTPPPPLPSFKKEPLPQRIDPYTLAAPELKHLRTNLLKLLGSTHPGLKESAEYYFLHPSRQLRSLLVLLFARATNGLGEEWDRKYWEAGMEAHGGRGETLDKPLHSSDTLKEWNTQYARPHRELRAAIRAEEDASDGGRGTLPTLIDPAFLLPTQMRLAQIVEMIHIALVMLENIQNGTEVKVVESRNPFGNKLAILGGDFLLGRASTVLSRLGEAEVVELVASVISNVVEGEFLRMERVQTVALGTIEGPKTREEAWDVYLRKTYLKSASLMAKGARSAVAYVYGRNLGMANQFLKDSLEYESATRTPSPGLATAPVIYATEECPDLQPLITRKFTNDGDIELAVELVRQTSGIERARALAYSYAERAREVLKLLPDSDAKSALNSLADLKRSWL</sequence>
<dbReference type="SUPFAM" id="SSF48576">
    <property type="entry name" value="Terpenoid synthases"/>
    <property type="match status" value="1"/>
</dbReference>
<evidence type="ECO:0000313" key="9">
    <source>
        <dbReference type="EMBL" id="TEB38700.1"/>
    </source>
</evidence>
<dbReference type="Gene3D" id="1.10.600.10">
    <property type="entry name" value="Farnesyl Diphosphate Synthase"/>
    <property type="match status" value="1"/>
</dbReference>
<evidence type="ECO:0000256" key="8">
    <source>
        <dbReference type="SAM" id="MobiDB-lite"/>
    </source>
</evidence>
<comment type="cofactor">
    <cofactor evidence="1">
        <name>Mg(2+)</name>
        <dbReference type="ChEBI" id="CHEBI:18420"/>
    </cofactor>
</comment>